<dbReference type="NCBIfam" id="TIGR00132">
    <property type="entry name" value="gatA"/>
    <property type="match status" value="1"/>
</dbReference>
<dbReference type="EMBL" id="JAEMUH010000002">
    <property type="protein sequence ID" value="MBJ7549571.1"/>
    <property type="molecule type" value="Genomic_DNA"/>
</dbReference>
<evidence type="ECO:0000256" key="10">
    <source>
        <dbReference type="HAMAP-Rule" id="MF_00120"/>
    </source>
</evidence>
<comment type="catalytic activity">
    <reaction evidence="9 10">
        <text>L-glutamyl-tRNA(Gln) + L-glutamine + ATP + H2O = L-glutaminyl-tRNA(Gln) + L-glutamate + ADP + phosphate + H(+)</text>
        <dbReference type="Rhea" id="RHEA:17521"/>
        <dbReference type="Rhea" id="RHEA-COMP:9681"/>
        <dbReference type="Rhea" id="RHEA-COMP:9684"/>
        <dbReference type="ChEBI" id="CHEBI:15377"/>
        <dbReference type="ChEBI" id="CHEBI:15378"/>
        <dbReference type="ChEBI" id="CHEBI:29985"/>
        <dbReference type="ChEBI" id="CHEBI:30616"/>
        <dbReference type="ChEBI" id="CHEBI:43474"/>
        <dbReference type="ChEBI" id="CHEBI:58359"/>
        <dbReference type="ChEBI" id="CHEBI:78520"/>
        <dbReference type="ChEBI" id="CHEBI:78521"/>
        <dbReference type="ChEBI" id="CHEBI:456216"/>
        <dbReference type="EC" id="6.3.5.7"/>
    </reaction>
</comment>
<dbReference type="HAMAP" id="MF_00120">
    <property type="entry name" value="GatA"/>
    <property type="match status" value="1"/>
</dbReference>
<protein>
    <recommendedName>
        <fullName evidence="4 10">Glutamyl-tRNA(Gln) amidotransferase subunit A</fullName>
        <shortName evidence="10">Glu-ADT subunit A</shortName>
        <ecNumber evidence="3 10">6.3.5.7</ecNumber>
    </recommendedName>
</protein>
<comment type="function">
    <text evidence="10">Allows the formation of correctly charged Gln-tRNA(Gln) through the transamidation of misacylated Glu-tRNA(Gln) in organisms which lack glutaminyl-tRNA synthetase. The reaction takes place in the presence of glutamine and ATP through an activated gamma-phospho-Glu-tRNA(Gln).</text>
</comment>
<comment type="subunit">
    <text evidence="2 10">Heterotrimer of A, B and C subunits.</text>
</comment>
<evidence type="ECO:0000256" key="3">
    <source>
        <dbReference type="ARBA" id="ARBA00012739"/>
    </source>
</evidence>
<evidence type="ECO:0000256" key="6">
    <source>
        <dbReference type="ARBA" id="ARBA00022741"/>
    </source>
</evidence>
<keyword evidence="6 10" id="KW-0547">Nucleotide-binding</keyword>
<proteinExistence type="inferred from homology"/>
<evidence type="ECO:0000313" key="13">
    <source>
        <dbReference type="Proteomes" id="UP000598488"/>
    </source>
</evidence>
<dbReference type="GO" id="GO:0050567">
    <property type="term" value="F:glutaminyl-tRNA synthase (glutamine-hydrolyzing) activity"/>
    <property type="evidence" value="ECO:0007669"/>
    <property type="project" value="UniProtKB-EC"/>
</dbReference>
<dbReference type="PROSITE" id="PS00571">
    <property type="entry name" value="AMIDASES"/>
    <property type="match status" value="1"/>
</dbReference>
<accession>A0ABS0Z7D7</accession>
<dbReference type="InterPro" id="IPR020556">
    <property type="entry name" value="Amidase_CS"/>
</dbReference>
<dbReference type="Gene3D" id="3.90.1300.10">
    <property type="entry name" value="Amidase signature (AS) domain"/>
    <property type="match status" value="1"/>
</dbReference>
<evidence type="ECO:0000259" key="11">
    <source>
        <dbReference type="Pfam" id="PF01425"/>
    </source>
</evidence>
<feature type="active site" description="Acyl-ester intermediate" evidence="10">
    <location>
        <position position="175"/>
    </location>
</feature>
<dbReference type="Proteomes" id="UP000598488">
    <property type="component" value="Unassembled WGS sequence"/>
</dbReference>
<evidence type="ECO:0000256" key="1">
    <source>
        <dbReference type="ARBA" id="ARBA00008069"/>
    </source>
</evidence>
<dbReference type="InterPro" id="IPR036928">
    <property type="entry name" value="AS_sf"/>
</dbReference>
<keyword evidence="8 10" id="KW-0648">Protein biosynthesis</keyword>
<name>A0ABS0Z7D7_9GAMM</name>
<feature type="active site" description="Charge relay system" evidence="10">
    <location>
        <position position="151"/>
    </location>
</feature>
<evidence type="ECO:0000256" key="7">
    <source>
        <dbReference type="ARBA" id="ARBA00022840"/>
    </source>
</evidence>
<comment type="similarity">
    <text evidence="1 10">Belongs to the amidase family. GatA subfamily.</text>
</comment>
<gene>
    <name evidence="10 12" type="primary">gatA</name>
    <name evidence="12" type="ORF">JHD44_02665</name>
</gene>
<evidence type="ECO:0000256" key="8">
    <source>
        <dbReference type="ARBA" id="ARBA00022917"/>
    </source>
</evidence>
<reference evidence="12 13" key="1">
    <citation type="submission" date="2020-12" db="EMBL/GenBank/DDBJ databases">
        <title>Comparative genome analysis of fungal antagonists Marinomonas ostreistagni 398 and M. spartinae 468.</title>
        <authorList>
            <person name="Fields J.L."/>
            <person name="Mavrodi O.V."/>
            <person name="Biber P.D."/>
            <person name="Indest K.J."/>
            <person name="Mavrodi D.V."/>
        </authorList>
    </citation>
    <scope>NUCLEOTIDE SEQUENCE [LARGE SCALE GENOMIC DNA]</scope>
    <source>
        <strain evidence="12 13">USM7</strain>
    </source>
</reference>
<evidence type="ECO:0000256" key="4">
    <source>
        <dbReference type="ARBA" id="ARBA00014428"/>
    </source>
</evidence>
<dbReference type="InterPro" id="IPR000120">
    <property type="entry name" value="Amidase"/>
</dbReference>
<evidence type="ECO:0000256" key="9">
    <source>
        <dbReference type="ARBA" id="ARBA00047407"/>
    </source>
</evidence>
<dbReference type="PANTHER" id="PTHR11895:SF151">
    <property type="entry name" value="GLUTAMYL-TRNA(GLN) AMIDOTRANSFERASE SUBUNIT A"/>
    <property type="match status" value="1"/>
</dbReference>
<evidence type="ECO:0000256" key="5">
    <source>
        <dbReference type="ARBA" id="ARBA00022598"/>
    </source>
</evidence>
<sequence>MVDQSIASLAKKLRAKEISSVELTQDYLARIKQLDGQLNSFITVTDEVALAQAEAADKLIAAGSTSALAGIPVAHKDLFCTDGILTTCASKMLHNFVPPYESTVTGRMLASGAVTLGKTNMDEFAMGSSNENSHFGAVKNPWDLEKVPGGSSGGSAAAVAAGLCVAATGTDTGGSIRQPASFCGISGLKPTYGRVSRFGMIAYASSLDQAGPMARSAEDCAHILQSIAGFDANDSTCSEVATEDYTANLDAPLEGLTIGLPKEYFGDGLNNGVATVIQDAVKEFEKLGAKVKEISLPNLNLSIPSYYVIAPSEASSNLSRFDGVRYGYRCEEPKDLMDMYKRSRGEGFGKEVQKRIMVGTYALSEGYYDAYYLKAQRIRRLIKEDFVRAFNEVDVIMGPVAPTTAFGIGAKTDDPIAMYLEDIYTLSINLAGIPAMSIPAGFAEGMPVGLQIMGNYFAEAKLLNVAHKFQQATDWHTKNPSLAEGA</sequence>
<keyword evidence="5 10" id="KW-0436">Ligase</keyword>
<comment type="caution">
    <text evidence="12">The sequence shown here is derived from an EMBL/GenBank/DDBJ whole genome shotgun (WGS) entry which is preliminary data.</text>
</comment>
<organism evidence="12 13">
    <name type="scientific">Marinomonas ostreistagni</name>
    <dbReference type="NCBI Taxonomy" id="359209"/>
    <lineage>
        <taxon>Bacteria</taxon>
        <taxon>Pseudomonadati</taxon>
        <taxon>Pseudomonadota</taxon>
        <taxon>Gammaproteobacteria</taxon>
        <taxon>Oceanospirillales</taxon>
        <taxon>Oceanospirillaceae</taxon>
        <taxon>Marinomonas</taxon>
    </lineage>
</organism>
<feature type="active site" description="Charge relay system" evidence="10">
    <location>
        <position position="76"/>
    </location>
</feature>
<dbReference type="InterPro" id="IPR023631">
    <property type="entry name" value="Amidase_dom"/>
</dbReference>
<keyword evidence="13" id="KW-1185">Reference proteome</keyword>
<dbReference type="EC" id="6.3.5.7" evidence="3 10"/>
<dbReference type="PANTHER" id="PTHR11895">
    <property type="entry name" value="TRANSAMIDASE"/>
    <property type="match status" value="1"/>
</dbReference>
<evidence type="ECO:0000313" key="12">
    <source>
        <dbReference type="EMBL" id="MBJ7549571.1"/>
    </source>
</evidence>
<dbReference type="Pfam" id="PF01425">
    <property type="entry name" value="Amidase"/>
    <property type="match status" value="1"/>
</dbReference>
<evidence type="ECO:0000256" key="2">
    <source>
        <dbReference type="ARBA" id="ARBA00011123"/>
    </source>
</evidence>
<keyword evidence="7 10" id="KW-0067">ATP-binding</keyword>
<dbReference type="InterPro" id="IPR004412">
    <property type="entry name" value="GatA"/>
</dbReference>
<dbReference type="SUPFAM" id="SSF75304">
    <property type="entry name" value="Amidase signature (AS) enzymes"/>
    <property type="match status" value="1"/>
</dbReference>
<feature type="domain" description="Amidase" evidence="11">
    <location>
        <begin position="22"/>
        <end position="463"/>
    </location>
</feature>
<dbReference type="RefSeq" id="WP_199460822.1">
    <property type="nucleotide sequence ID" value="NZ_JAEMUH010000002.1"/>
</dbReference>